<evidence type="ECO:0000259" key="6">
    <source>
        <dbReference type="PROSITE" id="PS50850"/>
    </source>
</evidence>
<dbReference type="RefSeq" id="WP_349428737.1">
    <property type="nucleotide sequence ID" value="NZ_CP151632.1"/>
</dbReference>
<dbReference type="InterPro" id="IPR011701">
    <property type="entry name" value="MFS"/>
</dbReference>
<dbReference type="Pfam" id="PF07690">
    <property type="entry name" value="MFS_1"/>
    <property type="match status" value="1"/>
</dbReference>
<comment type="subcellular location">
    <subcellularLocation>
        <location evidence="1">Cell membrane</location>
        <topology evidence="1">Multi-pass membrane protein</topology>
    </subcellularLocation>
</comment>
<dbReference type="PANTHER" id="PTHR23542">
    <property type="match status" value="1"/>
</dbReference>
<dbReference type="InterPro" id="IPR020846">
    <property type="entry name" value="MFS_dom"/>
</dbReference>
<evidence type="ECO:0000256" key="2">
    <source>
        <dbReference type="ARBA" id="ARBA00022692"/>
    </source>
</evidence>
<feature type="transmembrane region" description="Helical" evidence="5">
    <location>
        <begin position="389"/>
        <end position="411"/>
    </location>
</feature>
<feature type="transmembrane region" description="Helical" evidence="5">
    <location>
        <begin position="117"/>
        <end position="136"/>
    </location>
</feature>
<evidence type="ECO:0000256" key="3">
    <source>
        <dbReference type="ARBA" id="ARBA00022989"/>
    </source>
</evidence>
<feature type="transmembrane region" description="Helical" evidence="5">
    <location>
        <begin position="58"/>
        <end position="79"/>
    </location>
</feature>
<feature type="transmembrane region" description="Helical" evidence="5">
    <location>
        <begin position="190"/>
        <end position="209"/>
    </location>
</feature>
<dbReference type="PROSITE" id="PS50850">
    <property type="entry name" value="MFS"/>
    <property type="match status" value="1"/>
</dbReference>
<feature type="transmembrane region" description="Helical" evidence="5">
    <location>
        <begin position="91"/>
        <end position="111"/>
    </location>
</feature>
<keyword evidence="2 5" id="KW-0812">Transmembrane</keyword>
<evidence type="ECO:0000256" key="5">
    <source>
        <dbReference type="SAM" id="Phobius"/>
    </source>
</evidence>
<reference evidence="7" key="1">
    <citation type="submission" date="2024-04" db="EMBL/GenBank/DDBJ databases">
        <authorList>
            <person name="Roder T."/>
            <person name="Oberhansli S."/>
            <person name="Kreuzer M."/>
        </authorList>
    </citation>
    <scope>NUCLEOTIDE SEQUENCE</scope>
    <source>
        <strain evidence="7">LWS13-1.2</strain>
    </source>
</reference>
<evidence type="ECO:0000256" key="1">
    <source>
        <dbReference type="ARBA" id="ARBA00004651"/>
    </source>
</evidence>
<dbReference type="Gene3D" id="1.20.1250.20">
    <property type="entry name" value="MFS general substrate transporter like domains"/>
    <property type="match status" value="1"/>
</dbReference>
<evidence type="ECO:0000256" key="4">
    <source>
        <dbReference type="ARBA" id="ARBA00023136"/>
    </source>
</evidence>
<dbReference type="PANTHER" id="PTHR23542:SF1">
    <property type="entry name" value="MAJOR FACILITATOR SUPERFAMILY (MFS) PROFILE DOMAIN-CONTAINING PROTEIN"/>
    <property type="match status" value="1"/>
</dbReference>
<feature type="transmembrane region" description="Helical" evidence="5">
    <location>
        <begin position="27"/>
        <end position="52"/>
    </location>
</feature>
<dbReference type="SUPFAM" id="SSF103473">
    <property type="entry name" value="MFS general substrate transporter"/>
    <property type="match status" value="1"/>
</dbReference>
<proteinExistence type="predicted"/>
<name>A0AAU6SB64_9MICO</name>
<feature type="transmembrane region" description="Helical" evidence="5">
    <location>
        <begin position="360"/>
        <end position="383"/>
    </location>
</feature>
<dbReference type="GO" id="GO:0022857">
    <property type="term" value="F:transmembrane transporter activity"/>
    <property type="evidence" value="ECO:0007669"/>
    <property type="project" value="InterPro"/>
</dbReference>
<sequence>MHTTLTDARQRPASTAPRPSLIREAGYAYFPIALIARLPFAMMVVGILTLVVSARGSLALGGATSAMTGLGTALVGPLLGAAADRFGQRRVLLIAGAANSVMLATFAWLAFAPVPDAALLAVAFFIGASMPQVAPLSRSRLVGIIGRAYPKERRTPVVNGAMAYESAADEIVFVFGPVIVGLLATTLNPAAPVIGAAVLGLVFVTAFALHPTAAKAAASAGGVRPEQAPLGELFRARVFAPVVGALGMGLFFGAMLTSLTAFMAERGVPEQAGLVYGAMGIGSAALALGVALFPARFSLRARWLTFAAILVAGAVLLPFVGTVGAMAICLLVIGVGIGPTLVTQYSLAAAFSPRGRSATVMTMLGSAVVVGQSAASAVTGLVADTSGAATALVAPLVAAAVVLGAGVWNAVALRH</sequence>
<keyword evidence="3 5" id="KW-1133">Transmembrane helix</keyword>
<dbReference type="InterPro" id="IPR036259">
    <property type="entry name" value="MFS_trans_sf"/>
</dbReference>
<feature type="transmembrane region" description="Helical" evidence="5">
    <location>
        <begin position="238"/>
        <end position="262"/>
    </location>
</feature>
<organism evidence="7">
    <name type="scientific">Microbacterium sp. LWS13-1.2</name>
    <dbReference type="NCBI Taxonomy" id="3135264"/>
    <lineage>
        <taxon>Bacteria</taxon>
        <taxon>Bacillati</taxon>
        <taxon>Actinomycetota</taxon>
        <taxon>Actinomycetes</taxon>
        <taxon>Micrococcales</taxon>
        <taxon>Microbacteriaceae</taxon>
        <taxon>Microbacterium</taxon>
    </lineage>
</organism>
<gene>
    <name evidence="7" type="ORF">MRBLWS13_001834</name>
</gene>
<feature type="domain" description="Major facilitator superfamily (MFS) profile" evidence="6">
    <location>
        <begin position="237"/>
        <end position="415"/>
    </location>
</feature>
<evidence type="ECO:0000313" key="7">
    <source>
        <dbReference type="EMBL" id="WZO34186.1"/>
    </source>
</evidence>
<dbReference type="GO" id="GO:0005886">
    <property type="term" value="C:plasma membrane"/>
    <property type="evidence" value="ECO:0007669"/>
    <property type="project" value="UniProtKB-SubCell"/>
</dbReference>
<dbReference type="AlphaFoldDB" id="A0AAU6SB64"/>
<accession>A0AAU6SB64</accession>
<keyword evidence="4 5" id="KW-0472">Membrane</keyword>
<feature type="transmembrane region" description="Helical" evidence="5">
    <location>
        <begin position="157"/>
        <end position="184"/>
    </location>
</feature>
<dbReference type="EMBL" id="CP151632">
    <property type="protein sequence ID" value="WZO34186.1"/>
    <property type="molecule type" value="Genomic_DNA"/>
</dbReference>
<feature type="transmembrane region" description="Helical" evidence="5">
    <location>
        <begin position="301"/>
        <end position="319"/>
    </location>
</feature>
<protein>
    <submittedName>
        <fullName evidence="7">MFS transporter</fullName>
    </submittedName>
</protein>
<feature type="transmembrane region" description="Helical" evidence="5">
    <location>
        <begin position="325"/>
        <end position="348"/>
    </location>
</feature>
<feature type="transmembrane region" description="Helical" evidence="5">
    <location>
        <begin position="274"/>
        <end position="294"/>
    </location>
</feature>